<proteinExistence type="predicted"/>
<dbReference type="STRING" id="235205.BAZSYMB_SCAFFOLD00028_12"/>
<dbReference type="EMBL" id="CVUD02000124">
    <property type="protein sequence ID" value="SEH76589.1"/>
    <property type="molecule type" value="Genomic_DNA"/>
</dbReference>
<reference evidence="1" key="2">
    <citation type="submission" date="2016-06" db="EMBL/GenBank/DDBJ databases">
        <authorList>
            <person name="Olsen C.W."/>
            <person name="Carey S."/>
            <person name="Hinshaw L."/>
            <person name="Karasin A.I."/>
        </authorList>
    </citation>
    <scope>NUCLEOTIDE SEQUENCE [LARGE SCALE GENOMIC DNA]</scope>
    <source>
        <strain evidence="2">BazSymA</strain>
        <strain evidence="1">BazSymB</strain>
    </source>
</reference>
<gene>
    <name evidence="2" type="ORF">BAZSYMA_ACONTIG00457_8</name>
    <name evidence="1" type="ORF">BAZSYMB_SCAFFOLD00028_12</name>
</gene>
<dbReference type="Proteomes" id="UP000198988">
    <property type="component" value="Unassembled WGS sequence"/>
</dbReference>
<protein>
    <submittedName>
        <fullName evidence="1">Uncharacterized protein</fullName>
    </submittedName>
</protein>
<evidence type="ECO:0000313" key="2">
    <source>
        <dbReference type="EMBL" id="SEH94338.1"/>
    </source>
</evidence>
<reference evidence="3 4" key="1">
    <citation type="submission" date="2016-06" db="EMBL/GenBank/DDBJ databases">
        <authorList>
            <person name="Petersen J."/>
            <person name="Sayavedra L."/>
        </authorList>
    </citation>
    <scope>NUCLEOTIDE SEQUENCE [LARGE SCALE GENOMIC DNA]</scope>
    <source>
        <strain evidence="4">BazSymA</strain>
        <strain evidence="3">BazSymB</strain>
    </source>
</reference>
<evidence type="ECO:0000313" key="4">
    <source>
        <dbReference type="Proteomes" id="UP000198988"/>
    </source>
</evidence>
<sequence length="95" mass="10300">MYSPLTPVNRNSLPATTILLLPIFAKITDSSKSSVTLISSPMVNAPLLSAISLLMRQALFFRGSGAPESINKDEFLPKIFTSRKFCASPLKVSLT</sequence>
<accession>A0A1H6KMG6</accession>
<dbReference type="AlphaFoldDB" id="A0A1H6KMG6"/>
<organism evidence="1 3">
    <name type="scientific">Bathymodiolus azoricus thioautotrophic gill symbiont</name>
    <dbReference type="NCBI Taxonomy" id="235205"/>
    <lineage>
        <taxon>Bacteria</taxon>
        <taxon>Pseudomonadati</taxon>
        <taxon>Pseudomonadota</taxon>
        <taxon>Gammaproteobacteria</taxon>
        <taxon>sulfur-oxidizing symbionts</taxon>
    </lineage>
</organism>
<dbReference type="Proteomes" id="UP000198559">
    <property type="component" value="Unassembled WGS sequence"/>
</dbReference>
<dbReference type="EMBL" id="CDSC02000347">
    <property type="protein sequence ID" value="SEH94338.1"/>
    <property type="molecule type" value="Genomic_DNA"/>
</dbReference>
<name>A0A1H6KMG6_9GAMM</name>
<evidence type="ECO:0000313" key="1">
    <source>
        <dbReference type="EMBL" id="SEH76589.1"/>
    </source>
</evidence>
<evidence type="ECO:0000313" key="3">
    <source>
        <dbReference type="Proteomes" id="UP000198559"/>
    </source>
</evidence>